<reference evidence="2 3" key="1">
    <citation type="submission" date="2022-12" db="EMBL/GenBank/DDBJ databases">
        <title>Chromosome-level genome of Tegillarca granosa.</title>
        <authorList>
            <person name="Kim J."/>
        </authorList>
    </citation>
    <scope>NUCLEOTIDE SEQUENCE [LARGE SCALE GENOMIC DNA]</scope>
    <source>
        <strain evidence="2">Teg-2019</strain>
        <tissue evidence="2">Adductor muscle</tissue>
    </source>
</reference>
<evidence type="ECO:0000313" key="3">
    <source>
        <dbReference type="Proteomes" id="UP001217089"/>
    </source>
</evidence>
<name>A0ABQ9FSH3_TEGGR</name>
<gene>
    <name evidence="2" type="ORF">KUTeg_001795</name>
</gene>
<keyword evidence="1" id="KW-0732">Signal</keyword>
<accession>A0ABQ9FSH3</accession>
<dbReference type="EMBL" id="JARBDR010000141">
    <property type="protein sequence ID" value="KAJ8320208.1"/>
    <property type="molecule type" value="Genomic_DNA"/>
</dbReference>
<proteinExistence type="predicted"/>
<sequence>MSFRSVVLFSALFALVFLILVKGQPRASNQGKYQYYYDCDCYPRNYDCSLDYKEEIERNTWPPECRPNEKECCTPPPKYWAFYDMENWEW</sequence>
<feature type="chain" id="PRO_5046460138" evidence="1">
    <location>
        <begin position="24"/>
        <end position="90"/>
    </location>
</feature>
<protein>
    <submittedName>
        <fullName evidence="2">Uncharacterized protein</fullName>
    </submittedName>
</protein>
<keyword evidence="3" id="KW-1185">Reference proteome</keyword>
<evidence type="ECO:0000313" key="2">
    <source>
        <dbReference type="EMBL" id="KAJ8320208.1"/>
    </source>
</evidence>
<feature type="signal peptide" evidence="1">
    <location>
        <begin position="1"/>
        <end position="23"/>
    </location>
</feature>
<evidence type="ECO:0000256" key="1">
    <source>
        <dbReference type="SAM" id="SignalP"/>
    </source>
</evidence>
<organism evidence="2 3">
    <name type="scientific">Tegillarca granosa</name>
    <name type="common">Malaysian cockle</name>
    <name type="synonym">Anadara granosa</name>
    <dbReference type="NCBI Taxonomy" id="220873"/>
    <lineage>
        <taxon>Eukaryota</taxon>
        <taxon>Metazoa</taxon>
        <taxon>Spiralia</taxon>
        <taxon>Lophotrochozoa</taxon>
        <taxon>Mollusca</taxon>
        <taxon>Bivalvia</taxon>
        <taxon>Autobranchia</taxon>
        <taxon>Pteriomorphia</taxon>
        <taxon>Arcoida</taxon>
        <taxon>Arcoidea</taxon>
        <taxon>Arcidae</taxon>
        <taxon>Tegillarca</taxon>
    </lineage>
</organism>
<comment type="caution">
    <text evidence="2">The sequence shown here is derived from an EMBL/GenBank/DDBJ whole genome shotgun (WGS) entry which is preliminary data.</text>
</comment>
<dbReference type="Proteomes" id="UP001217089">
    <property type="component" value="Unassembled WGS sequence"/>
</dbReference>